<evidence type="ECO:0000256" key="19">
    <source>
        <dbReference type="HAMAP-Rule" id="MF_00719"/>
    </source>
</evidence>
<feature type="transmembrane region" description="Helical" evidence="19">
    <location>
        <begin position="59"/>
        <end position="86"/>
    </location>
</feature>
<dbReference type="HAMAP" id="MF_00719">
    <property type="entry name" value="CobS"/>
    <property type="match status" value="1"/>
</dbReference>
<comment type="subcellular location">
    <subcellularLocation>
        <location evidence="2 19">Cell membrane</location>
        <topology evidence="2 19">Multi-pass membrane protein</topology>
    </subcellularLocation>
</comment>
<evidence type="ECO:0000256" key="1">
    <source>
        <dbReference type="ARBA" id="ARBA00001946"/>
    </source>
</evidence>
<gene>
    <name evidence="19" type="primary">cobS</name>
    <name evidence="20" type="ORF">WIS52_07280</name>
</gene>
<evidence type="ECO:0000256" key="9">
    <source>
        <dbReference type="ARBA" id="ARBA00022679"/>
    </source>
</evidence>
<feature type="transmembrane region" description="Helical" evidence="19">
    <location>
        <begin position="275"/>
        <end position="297"/>
    </location>
</feature>
<evidence type="ECO:0000256" key="7">
    <source>
        <dbReference type="ARBA" id="ARBA00022475"/>
    </source>
</evidence>
<evidence type="ECO:0000256" key="11">
    <source>
        <dbReference type="ARBA" id="ARBA00022842"/>
    </source>
</evidence>
<proteinExistence type="inferred from homology"/>
<keyword evidence="11 19" id="KW-0460">Magnesium</keyword>
<evidence type="ECO:0000256" key="10">
    <source>
        <dbReference type="ARBA" id="ARBA00022692"/>
    </source>
</evidence>
<dbReference type="EMBL" id="JBEDNQ010000002">
    <property type="protein sequence ID" value="MEQ3550268.1"/>
    <property type="molecule type" value="Genomic_DNA"/>
</dbReference>
<evidence type="ECO:0000256" key="12">
    <source>
        <dbReference type="ARBA" id="ARBA00022989"/>
    </source>
</evidence>
<feature type="transmembrane region" description="Helical" evidence="19">
    <location>
        <begin position="202"/>
        <end position="222"/>
    </location>
</feature>
<reference evidence="20 21" key="1">
    <citation type="submission" date="2024-03" db="EMBL/GenBank/DDBJ databases">
        <title>Draft genome sequence of Pseudonocardia nematodicida JCM 31783.</title>
        <authorList>
            <person name="Butdee W."/>
            <person name="Duangmal K."/>
        </authorList>
    </citation>
    <scope>NUCLEOTIDE SEQUENCE [LARGE SCALE GENOMIC DNA]</scope>
    <source>
        <strain evidence="20 21">JCM 31783</strain>
    </source>
</reference>
<accession>A0ABV1K704</accession>
<feature type="transmembrane region" description="Helical" evidence="19">
    <location>
        <begin position="154"/>
        <end position="175"/>
    </location>
</feature>
<keyword evidence="12 19" id="KW-1133">Transmembrane helix</keyword>
<dbReference type="GO" id="GO:0051073">
    <property type="term" value="F:adenosylcobinamide-GDP ribazoletransferase activity"/>
    <property type="evidence" value="ECO:0007669"/>
    <property type="project" value="UniProtKB-EC"/>
</dbReference>
<evidence type="ECO:0000256" key="5">
    <source>
        <dbReference type="ARBA" id="ARBA00013200"/>
    </source>
</evidence>
<comment type="caution">
    <text evidence="20">The sequence shown here is derived from an EMBL/GenBank/DDBJ whole genome shotgun (WGS) entry which is preliminary data.</text>
</comment>
<evidence type="ECO:0000256" key="6">
    <source>
        <dbReference type="ARBA" id="ARBA00015850"/>
    </source>
</evidence>
<evidence type="ECO:0000256" key="8">
    <source>
        <dbReference type="ARBA" id="ARBA00022573"/>
    </source>
</evidence>
<evidence type="ECO:0000256" key="15">
    <source>
        <dbReference type="ARBA" id="ARBA00032605"/>
    </source>
</evidence>
<comment type="catalytic activity">
    <reaction evidence="17 19">
        <text>alpha-ribazole + adenosylcob(III)inamide-GDP = adenosylcob(III)alamin + GMP + H(+)</text>
        <dbReference type="Rhea" id="RHEA:16049"/>
        <dbReference type="ChEBI" id="CHEBI:10329"/>
        <dbReference type="ChEBI" id="CHEBI:15378"/>
        <dbReference type="ChEBI" id="CHEBI:18408"/>
        <dbReference type="ChEBI" id="CHEBI:58115"/>
        <dbReference type="ChEBI" id="CHEBI:60487"/>
        <dbReference type="EC" id="2.7.8.26"/>
    </reaction>
</comment>
<evidence type="ECO:0000256" key="16">
    <source>
        <dbReference type="ARBA" id="ARBA00032853"/>
    </source>
</evidence>
<dbReference type="RefSeq" id="WP_349297344.1">
    <property type="nucleotide sequence ID" value="NZ_JBEDNQ010000002.1"/>
</dbReference>
<dbReference type="InterPro" id="IPR003805">
    <property type="entry name" value="CobS"/>
</dbReference>
<evidence type="ECO:0000256" key="18">
    <source>
        <dbReference type="ARBA" id="ARBA00049504"/>
    </source>
</evidence>
<comment type="pathway">
    <text evidence="3 19">Cofactor biosynthesis; adenosylcobalamin biosynthesis; adenosylcobalamin from cob(II)yrinate a,c-diamide: step 7/7.</text>
</comment>
<evidence type="ECO:0000313" key="20">
    <source>
        <dbReference type="EMBL" id="MEQ3550268.1"/>
    </source>
</evidence>
<keyword evidence="21" id="KW-1185">Reference proteome</keyword>
<evidence type="ECO:0000256" key="17">
    <source>
        <dbReference type="ARBA" id="ARBA00048623"/>
    </source>
</evidence>
<feature type="transmembrane region" description="Helical" evidence="19">
    <location>
        <begin position="126"/>
        <end position="148"/>
    </location>
</feature>
<evidence type="ECO:0000256" key="14">
    <source>
        <dbReference type="ARBA" id="ARBA00025228"/>
    </source>
</evidence>
<keyword evidence="13 19" id="KW-0472">Membrane</keyword>
<keyword evidence="8 19" id="KW-0169">Cobalamin biosynthesis</keyword>
<comment type="function">
    <text evidence="14 19">Joins adenosylcobinamide-GDP and alpha-ribazole to generate adenosylcobalamin (Ado-cobalamin). Also synthesizes adenosylcobalamin 5'-phosphate from adenosylcobinamide-GDP and alpha-ribazole 5'-phosphate.</text>
</comment>
<sequence length="299" mass="28529">MTGPPSDGAPPRGGPLAGLALAVAWLTVLPARVRTLPGGDLPPGVPAAALRWAPVVGALLGAAAGGLLLGLVLLGVHPLVAGFLVVGAGSLATRGMHLDGLADTADGLGSYGPPDRALRIMADGGAGPFAVVTLLVVLGAQAAALSQLVAAPPLAVVVTGALAAATGRAGFCWVARRGTPAARPGGLGATVAGSQPAWMAPVWWTGLAAAGAAALVASVPRASAPSAGDLAGRGAAVLSDGAGIALAVVGAVLLAALLTVGLARHTRRRFGGMNGDVLGAASELGATAVLVVLAAALTA</sequence>
<dbReference type="Proteomes" id="UP001494902">
    <property type="component" value="Unassembled WGS sequence"/>
</dbReference>
<name>A0ABV1K704_9PSEU</name>
<keyword evidence="10 19" id="KW-0812">Transmembrane</keyword>
<dbReference type="PANTHER" id="PTHR34148">
    <property type="entry name" value="ADENOSYLCOBINAMIDE-GDP RIBAZOLETRANSFERASE"/>
    <property type="match status" value="1"/>
</dbReference>
<protein>
    <recommendedName>
        <fullName evidence="6 19">Adenosylcobinamide-GDP ribazoletransferase</fullName>
        <ecNumber evidence="5 19">2.7.8.26</ecNumber>
    </recommendedName>
    <alternativeName>
        <fullName evidence="16 19">Cobalamin synthase</fullName>
    </alternativeName>
    <alternativeName>
        <fullName evidence="15 19">Cobalamin-5'-phosphate synthase</fullName>
    </alternativeName>
</protein>
<feature type="transmembrane region" description="Helical" evidence="19">
    <location>
        <begin position="242"/>
        <end position="263"/>
    </location>
</feature>
<dbReference type="PANTHER" id="PTHR34148:SF1">
    <property type="entry name" value="ADENOSYLCOBINAMIDE-GDP RIBAZOLETRANSFERASE"/>
    <property type="match status" value="1"/>
</dbReference>
<dbReference type="EC" id="2.7.8.26" evidence="5 19"/>
<organism evidence="20 21">
    <name type="scientific">Pseudonocardia nematodicida</name>
    <dbReference type="NCBI Taxonomy" id="1206997"/>
    <lineage>
        <taxon>Bacteria</taxon>
        <taxon>Bacillati</taxon>
        <taxon>Actinomycetota</taxon>
        <taxon>Actinomycetes</taxon>
        <taxon>Pseudonocardiales</taxon>
        <taxon>Pseudonocardiaceae</taxon>
        <taxon>Pseudonocardia</taxon>
    </lineage>
</organism>
<evidence type="ECO:0000313" key="21">
    <source>
        <dbReference type="Proteomes" id="UP001494902"/>
    </source>
</evidence>
<evidence type="ECO:0000256" key="13">
    <source>
        <dbReference type="ARBA" id="ARBA00023136"/>
    </source>
</evidence>
<comment type="cofactor">
    <cofactor evidence="1 19">
        <name>Mg(2+)</name>
        <dbReference type="ChEBI" id="CHEBI:18420"/>
    </cofactor>
</comment>
<comment type="similarity">
    <text evidence="4 19">Belongs to the CobS family.</text>
</comment>
<evidence type="ECO:0000256" key="2">
    <source>
        <dbReference type="ARBA" id="ARBA00004651"/>
    </source>
</evidence>
<keyword evidence="7 19" id="KW-1003">Cell membrane</keyword>
<comment type="catalytic activity">
    <reaction evidence="18 19">
        <text>alpha-ribazole 5'-phosphate + adenosylcob(III)inamide-GDP = adenosylcob(III)alamin 5'-phosphate + GMP + H(+)</text>
        <dbReference type="Rhea" id="RHEA:23560"/>
        <dbReference type="ChEBI" id="CHEBI:15378"/>
        <dbReference type="ChEBI" id="CHEBI:57918"/>
        <dbReference type="ChEBI" id="CHEBI:58115"/>
        <dbReference type="ChEBI" id="CHEBI:60487"/>
        <dbReference type="ChEBI" id="CHEBI:60493"/>
        <dbReference type="EC" id="2.7.8.26"/>
    </reaction>
</comment>
<evidence type="ECO:0000256" key="3">
    <source>
        <dbReference type="ARBA" id="ARBA00004663"/>
    </source>
</evidence>
<keyword evidence="9 19" id="KW-0808">Transferase</keyword>
<evidence type="ECO:0000256" key="4">
    <source>
        <dbReference type="ARBA" id="ARBA00010561"/>
    </source>
</evidence>
<dbReference type="Pfam" id="PF02654">
    <property type="entry name" value="CobS"/>
    <property type="match status" value="1"/>
</dbReference>